<reference evidence="1" key="1">
    <citation type="journal article" date="2023" name="Nat. Commun.">
        <title>Diploid and tetraploid genomes of Acorus and the evolution of monocots.</title>
        <authorList>
            <person name="Ma L."/>
            <person name="Liu K.W."/>
            <person name="Li Z."/>
            <person name="Hsiao Y.Y."/>
            <person name="Qi Y."/>
            <person name="Fu T."/>
            <person name="Tang G.D."/>
            <person name="Zhang D."/>
            <person name="Sun W.H."/>
            <person name="Liu D.K."/>
            <person name="Li Y."/>
            <person name="Chen G.Z."/>
            <person name="Liu X.D."/>
            <person name="Liao X.Y."/>
            <person name="Jiang Y.T."/>
            <person name="Yu X."/>
            <person name="Hao Y."/>
            <person name="Huang J."/>
            <person name="Zhao X.W."/>
            <person name="Ke S."/>
            <person name="Chen Y.Y."/>
            <person name="Wu W.L."/>
            <person name="Hsu J.L."/>
            <person name="Lin Y.F."/>
            <person name="Huang M.D."/>
            <person name="Li C.Y."/>
            <person name="Huang L."/>
            <person name="Wang Z.W."/>
            <person name="Zhao X."/>
            <person name="Zhong W.Y."/>
            <person name="Peng D.H."/>
            <person name="Ahmad S."/>
            <person name="Lan S."/>
            <person name="Zhang J.S."/>
            <person name="Tsai W.C."/>
            <person name="Van de Peer Y."/>
            <person name="Liu Z.J."/>
        </authorList>
    </citation>
    <scope>NUCLEOTIDE SEQUENCE</scope>
    <source>
        <strain evidence="1">CP</strain>
    </source>
</reference>
<sequence length="120" mass="13718">MDKSWMFIRDRRSEEFQAGVASFLEVAPKGSNPQAHPASGVSQADWGWIVDFIRSDTYQPPLSWPAKRPISDKRWLGSATWFDPAKRGRLKVMTRRNDQHLILLYVPSRELVQSRPGGGH</sequence>
<comment type="caution">
    <text evidence="1">The sequence shown here is derived from an EMBL/GenBank/DDBJ whole genome shotgun (WGS) entry which is preliminary data.</text>
</comment>
<organism evidence="1 2">
    <name type="scientific">Acorus calamus</name>
    <name type="common">Sweet flag</name>
    <dbReference type="NCBI Taxonomy" id="4465"/>
    <lineage>
        <taxon>Eukaryota</taxon>
        <taxon>Viridiplantae</taxon>
        <taxon>Streptophyta</taxon>
        <taxon>Embryophyta</taxon>
        <taxon>Tracheophyta</taxon>
        <taxon>Spermatophyta</taxon>
        <taxon>Magnoliopsida</taxon>
        <taxon>Liliopsida</taxon>
        <taxon>Acoraceae</taxon>
        <taxon>Acorus</taxon>
    </lineage>
</organism>
<proteinExistence type="predicted"/>
<accession>A0AAV9D8V7</accession>
<protein>
    <submittedName>
        <fullName evidence="1">Uncharacterized protein</fullName>
    </submittedName>
</protein>
<evidence type="ECO:0000313" key="2">
    <source>
        <dbReference type="Proteomes" id="UP001180020"/>
    </source>
</evidence>
<gene>
    <name evidence="1" type="ORF">QJS10_CPB15g00684</name>
</gene>
<name>A0AAV9D8V7_ACOCL</name>
<evidence type="ECO:0000313" key="1">
    <source>
        <dbReference type="EMBL" id="KAK1296662.1"/>
    </source>
</evidence>
<reference evidence="1" key="2">
    <citation type="submission" date="2023-06" db="EMBL/GenBank/DDBJ databases">
        <authorList>
            <person name="Ma L."/>
            <person name="Liu K.-W."/>
            <person name="Li Z."/>
            <person name="Hsiao Y.-Y."/>
            <person name="Qi Y."/>
            <person name="Fu T."/>
            <person name="Tang G."/>
            <person name="Zhang D."/>
            <person name="Sun W.-H."/>
            <person name="Liu D.-K."/>
            <person name="Li Y."/>
            <person name="Chen G.-Z."/>
            <person name="Liu X.-D."/>
            <person name="Liao X.-Y."/>
            <person name="Jiang Y.-T."/>
            <person name="Yu X."/>
            <person name="Hao Y."/>
            <person name="Huang J."/>
            <person name="Zhao X.-W."/>
            <person name="Ke S."/>
            <person name="Chen Y.-Y."/>
            <person name="Wu W.-L."/>
            <person name="Hsu J.-L."/>
            <person name="Lin Y.-F."/>
            <person name="Huang M.-D."/>
            <person name="Li C.-Y."/>
            <person name="Huang L."/>
            <person name="Wang Z.-W."/>
            <person name="Zhao X."/>
            <person name="Zhong W.-Y."/>
            <person name="Peng D.-H."/>
            <person name="Ahmad S."/>
            <person name="Lan S."/>
            <person name="Zhang J.-S."/>
            <person name="Tsai W.-C."/>
            <person name="Van De Peer Y."/>
            <person name="Liu Z.-J."/>
        </authorList>
    </citation>
    <scope>NUCLEOTIDE SEQUENCE</scope>
    <source>
        <strain evidence="1">CP</strain>
        <tissue evidence="1">Leaves</tissue>
    </source>
</reference>
<keyword evidence="2" id="KW-1185">Reference proteome</keyword>
<dbReference type="Proteomes" id="UP001180020">
    <property type="component" value="Unassembled WGS sequence"/>
</dbReference>
<dbReference type="AlphaFoldDB" id="A0AAV9D8V7"/>
<dbReference type="EMBL" id="JAUJYO010000015">
    <property type="protein sequence ID" value="KAK1296662.1"/>
    <property type="molecule type" value="Genomic_DNA"/>
</dbReference>